<name>A0A9W4UDY6_9PLEO</name>
<gene>
    <name evidence="1" type="ORF">PDIGIT_LOCUS6005</name>
</gene>
<comment type="caution">
    <text evidence="1">The sequence shown here is derived from an EMBL/GenBank/DDBJ whole genome shotgun (WGS) entry which is preliminary data.</text>
</comment>
<keyword evidence="2" id="KW-1185">Reference proteome</keyword>
<protein>
    <submittedName>
        <fullName evidence="1">Uncharacterized protein</fullName>
    </submittedName>
</protein>
<evidence type="ECO:0000313" key="1">
    <source>
        <dbReference type="EMBL" id="CAI6332972.1"/>
    </source>
</evidence>
<reference evidence="1" key="1">
    <citation type="submission" date="2023-01" db="EMBL/GenBank/DDBJ databases">
        <authorList>
            <person name="Van Ghelder C."/>
            <person name="Rancurel C."/>
        </authorList>
    </citation>
    <scope>NUCLEOTIDE SEQUENCE</scope>
    <source>
        <strain evidence="1">CNCM I-4278</strain>
    </source>
</reference>
<dbReference type="EMBL" id="CAOQHR010000004">
    <property type="protein sequence ID" value="CAI6332972.1"/>
    <property type="molecule type" value="Genomic_DNA"/>
</dbReference>
<organism evidence="1 2">
    <name type="scientific">Periconia digitata</name>
    <dbReference type="NCBI Taxonomy" id="1303443"/>
    <lineage>
        <taxon>Eukaryota</taxon>
        <taxon>Fungi</taxon>
        <taxon>Dikarya</taxon>
        <taxon>Ascomycota</taxon>
        <taxon>Pezizomycotina</taxon>
        <taxon>Dothideomycetes</taxon>
        <taxon>Pleosporomycetidae</taxon>
        <taxon>Pleosporales</taxon>
        <taxon>Massarineae</taxon>
        <taxon>Periconiaceae</taxon>
        <taxon>Periconia</taxon>
    </lineage>
</organism>
<evidence type="ECO:0000313" key="2">
    <source>
        <dbReference type="Proteomes" id="UP001152607"/>
    </source>
</evidence>
<accession>A0A9W4UDY6</accession>
<dbReference type="Proteomes" id="UP001152607">
    <property type="component" value="Unassembled WGS sequence"/>
</dbReference>
<dbReference type="AlphaFoldDB" id="A0A9W4UDY6"/>
<sequence length="65" mass="7282">MRQFKKTGYLEEMNMRVSCCSGLITNFRAAYTGERVDHGDFGNCIHNLHSGGCGCDHVLILRQCS</sequence>
<proteinExistence type="predicted"/>